<evidence type="ECO:0000313" key="7">
    <source>
        <dbReference type="EMBL" id="MDQ0745985.1"/>
    </source>
</evidence>
<comment type="caution">
    <text evidence="7">The sequence shown here is derived from an EMBL/GenBank/DDBJ whole genome shotgun (WGS) entry which is preliminary data.</text>
</comment>
<proteinExistence type="inferred from homology"/>
<dbReference type="PANTHER" id="PTHR43095:SF5">
    <property type="entry name" value="XYLULOSE KINASE"/>
    <property type="match status" value="1"/>
</dbReference>
<protein>
    <submittedName>
        <fullName evidence="7">Xylulokinase</fullName>
        <ecNumber evidence="7">2.7.1.17</ecNumber>
    </submittedName>
</protein>
<dbReference type="InterPro" id="IPR018484">
    <property type="entry name" value="FGGY_N"/>
</dbReference>
<feature type="domain" description="Carbohydrate kinase FGGY C-terminal" evidence="6">
    <location>
        <begin position="255"/>
        <end position="441"/>
    </location>
</feature>
<dbReference type="RefSeq" id="WP_307173098.1">
    <property type="nucleotide sequence ID" value="NZ_JAUSYP010000001.1"/>
</dbReference>
<gene>
    <name evidence="7" type="ORF">QF034_000216</name>
</gene>
<evidence type="ECO:0000313" key="8">
    <source>
        <dbReference type="Proteomes" id="UP001232755"/>
    </source>
</evidence>
<evidence type="ECO:0000256" key="2">
    <source>
        <dbReference type="ARBA" id="ARBA00022629"/>
    </source>
</evidence>
<feature type="domain" description="Carbohydrate kinase FGGY N-terminal" evidence="5">
    <location>
        <begin position="7"/>
        <end position="241"/>
    </location>
</feature>
<reference evidence="7 8" key="1">
    <citation type="submission" date="2023-07" db="EMBL/GenBank/DDBJ databases">
        <title>Comparative genomics of wheat-associated soil bacteria to identify genetic determinants of phenazine resistance.</title>
        <authorList>
            <person name="Mouncey N."/>
        </authorList>
    </citation>
    <scope>NUCLEOTIDE SEQUENCE [LARGE SCALE GENOMIC DNA]</scope>
    <source>
        <strain evidence="7 8">B3I12</strain>
    </source>
</reference>
<dbReference type="EC" id="2.7.1.17" evidence="7"/>
<dbReference type="SUPFAM" id="SSF53067">
    <property type="entry name" value="Actin-like ATPase domain"/>
    <property type="match status" value="2"/>
</dbReference>
<dbReference type="Pfam" id="PF00370">
    <property type="entry name" value="FGGY_N"/>
    <property type="match status" value="1"/>
</dbReference>
<dbReference type="GO" id="GO:0004856">
    <property type="term" value="F:D-xylulokinase activity"/>
    <property type="evidence" value="ECO:0007669"/>
    <property type="project" value="UniProtKB-EC"/>
</dbReference>
<keyword evidence="8" id="KW-1185">Reference proteome</keyword>
<dbReference type="Gene3D" id="3.30.420.40">
    <property type="match status" value="2"/>
</dbReference>
<evidence type="ECO:0000256" key="4">
    <source>
        <dbReference type="ARBA" id="ARBA00022777"/>
    </source>
</evidence>
<sequence>MASDDVVCAVDVGTSAVRAALVTRDGHRLLDARGERGPDEGAETFDAERLWDGLCHVLRRVTSRAPVGSRLRCLALAGHVGQVLVDERSRPLGRAGGWADARGVREVAARWPDPATALHLTGRPAMTGGAVPLLHWLKDNDPSLHRRIRWVLAPKDFLVLRLTGQAATDVTSAAYTLGSDVTRQVWDPRLLAVGGKGPEHFPPQHAATDIVGAVTRAAADTTGLPPGLPVAAGGPDGTVGAAAVAGSAPGSVVDVAGTTDVLTRVITSPDERPPAAVLNPYLAPGLWTCGGATGMTGGALAYWVRLLGLGDPATALHRLGPDVRAVPPGSAGLSMSPLLTGSRFPGWNQRERGRLWGLGEHHSAAHVLRAAQEAAAYVVRQAVDILMADDAPDVPVILTGGPSRSPDVAQLRADVLGRPVHASSEADATLHGAALLALVAAGLEPDLPTAQARRAPPVRRFLPQAPVAARYDKLYRQWQQAKD</sequence>
<dbReference type="EMBL" id="JAUSYP010000001">
    <property type="protein sequence ID" value="MDQ0745985.1"/>
    <property type="molecule type" value="Genomic_DNA"/>
</dbReference>
<name>A0ABU0QF09_9ACTN</name>
<comment type="similarity">
    <text evidence="1">Belongs to the FGGY kinase family.</text>
</comment>
<dbReference type="InterPro" id="IPR043129">
    <property type="entry name" value="ATPase_NBD"/>
</dbReference>
<dbReference type="Pfam" id="PF02782">
    <property type="entry name" value="FGGY_C"/>
    <property type="match status" value="1"/>
</dbReference>
<dbReference type="Proteomes" id="UP001232755">
    <property type="component" value="Unassembled WGS sequence"/>
</dbReference>
<dbReference type="PANTHER" id="PTHR43095">
    <property type="entry name" value="SUGAR KINASE"/>
    <property type="match status" value="1"/>
</dbReference>
<dbReference type="InterPro" id="IPR050406">
    <property type="entry name" value="FGGY_Carb_Kinase"/>
</dbReference>
<evidence type="ECO:0000259" key="6">
    <source>
        <dbReference type="Pfam" id="PF02782"/>
    </source>
</evidence>
<keyword evidence="2" id="KW-0859">Xylose metabolism</keyword>
<evidence type="ECO:0000256" key="1">
    <source>
        <dbReference type="ARBA" id="ARBA00009156"/>
    </source>
</evidence>
<dbReference type="PIRSF" id="PIRSF000538">
    <property type="entry name" value="GlpK"/>
    <property type="match status" value="1"/>
</dbReference>
<dbReference type="InterPro" id="IPR018485">
    <property type="entry name" value="FGGY_C"/>
</dbReference>
<organism evidence="7 8">
    <name type="scientific">Streptomyces africanus</name>
    <dbReference type="NCBI Taxonomy" id="231024"/>
    <lineage>
        <taxon>Bacteria</taxon>
        <taxon>Bacillati</taxon>
        <taxon>Actinomycetota</taxon>
        <taxon>Actinomycetes</taxon>
        <taxon>Kitasatosporales</taxon>
        <taxon>Streptomycetaceae</taxon>
        <taxon>Streptomyces</taxon>
    </lineage>
</organism>
<keyword evidence="3 7" id="KW-0808">Transferase</keyword>
<accession>A0ABU0QF09</accession>
<keyword evidence="2" id="KW-0119">Carbohydrate metabolism</keyword>
<evidence type="ECO:0000256" key="3">
    <source>
        <dbReference type="ARBA" id="ARBA00022679"/>
    </source>
</evidence>
<dbReference type="InterPro" id="IPR000577">
    <property type="entry name" value="Carb_kinase_FGGY"/>
</dbReference>
<evidence type="ECO:0000259" key="5">
    <source>
        <dbReference type="Pfam" id="PF00370"/>
    </source>
</evidence>
<keyword evidence="4" id="KW-0418">Kinase</keyword>